<gene>
    <name evidence="2" type="ORF">CKALI_08795</name>
</gene>
<proteinExistence type="predicted"/>
<evidence type="ECO:0000256" key="1">
    <source>
        <dbReference type="SAM" id="Phobius"/>
    </source>
</evidence>
<dbReference type="KEGG" id="ckw:CKALI_08795"/>
<dbReference type="InterPro" id="IPR023124">
    <property type="entry name" value="DUF3239_dom_sf"/>
</dbReference>
<dbReference type="Pfam" id="PF11580">
    <property type="entry name" value="DUF3239"/>
    <property type="match status" value="1"/>
</dbReference>
<dbReference type="AlphaFoldDB" id="A0A6B8W5S4"/>
<keyword evidence="1" id="KW-1133">Transmembrane helix</keyword>
<reference evidence="3" key="1">
    <citation type="submission" date="2019-11" db="EMBL/GenBank/DDBJ databases">
        <title>Complete genome sequence of Corynebacterium kalinowskii 1959, a novel Corynebacterium species isolated from soil of a small paddock in Vilsendorf, Germany.</title>
        <authorList>
            <person name="Schaffert L."/>
            <person name="Ruwe M."/>
            <person name="Milse J."/>
            <person name="Hanuschka K."/>
            <person name="Ortseifen V."/>
            <person name="Droste J."/>
            <person name="Brandt D."/>
            <person name="Schlueter L."/>
            <person name="Kutter Y."/>
            <person name="Vinke S."/>
            <person name="Viehoefer P."/>
            <person name="Jacob L."/>
            <person name="Luebke N.-C."/>
            <person name="Schulte-Berndt E."/>
            <person name="Hain C."/>
            <person name="Linder M."/>
            <person name="Schmidt P."/>
            <person name="Wollenschlaeger L."/>
            <person name="Luttermann T."/>
            <person name="Thieme E."/>
            <person name="Hassa J."/>
            <person name="Haak M."/>
            <person name="Wittchen M."/>
            <person name="Mentz A."/>
            <person name="Persicke M."/>
            <person name="Busche T."/>
            <person name="Ruckert C."/>
        </authorList>
    </citation>
    <scope>NUCLEOTIDE SEQUENCE [LARGE SCALE GENOMIC DNA]</scope>
    <source>
        <strain evidence="3">1959</strain>
    </source>
</reference>
<sequence length="213" mass="23268">MRQFQFTVDSEHNKKNNEFSRDATRLQISAGIFGFVLALIAFAVMRISDGAPWGLAVAIGLGTFALFCFALIFILPRQMGSAQAMFESYPLVPAMVAEVLPRGMVLMALVDANASDSGKPVPALAIRNMTNLRGHERVVGERVPAVAVAGRRSVSTSDRWDEISPMPIAWGTADAGTVKEAQKAIPENEWNTLQKHLDKLEKVKATDMNLLIL</sequence>
<protein>
    <recommendedName>
        <fullName evidence="4">DUF3239 domain-containing protein</fullName>
    </recommendedName>
</protein>
<evidence type="ECO:0000313" key="2">
    <source>
        <dbReference type="EMBL" id="QGU02618.1"/>
    </source>
</evidence>
<dbReference type="Proteomes" id="UP000427071">
    <property type="component" value="Chromosome"/>
</dbReference>
<dbReference type="EMBL" id="CP046452">
    <property type="protein sequence ID" value="QGU02618.1"/>
    <property type="molecule type" value="Genomic_DNA"/>
</dbReference>
<feature type="transmembrane region" description="Helical" evidence="1">
    <location>
        <begin position="28"/>
        <end position="47"/>
    </location>
</feature>
<evidence type="ECO:0008006" key="4">
    <source>
        <dbReference type="Google" id="ProtNLM"/>
    </source>
</evidence>
<keyword evidence="1" id="KW-0472">Membrane</keyword>
<accession>A0A6B8W5S4</accession>
<dbReference type="Gene3D" id="2.40.410.10">
    <property type="entry name" value="putative membrane protein from Corynebacterium diphtheriae superfamily"/>
    <property type="match status" value="1"/>
</dbReference>
<organism evidence="2 3">
    <name type="scientific">Corynebacterium kalinowskii</name>
    <dbReference type="NCBI Taxonomy" id="2675216"/>
    <lineage>
        <taxon>Bacteria</taxon>
        <taxon>Bacillati</taxon>
        <taxon>Actinomycetota</taxon>
        <taxon>Actinomycetes</taxon>
        <taxon>Mycobacteriales</taxon>
        <taxon>Corynebacteriaceae</taxon>
        <taxon>Corynebacterium</taxon>
    </lineage>
</organism>
<feature type="transmembrane region" description="Helical" evidence="1">
    <location>
        <begin position="53"/>
        <end position="75"/>
    </location>
</feature>
<evidence type="ECO:0000313" key="3">
    <source>
        <dbReference type="Proteomes" id="UP000427071"/>
    </source>
</evidence>
<keyword evidence="3" id="KW-1185">Reference proteome</keyword>
<dbReference type="RefSeq" id="WP_156192986.1">
    <property type="nucleotide sequence ID" value="NZ_CP046452.1"/>
</dbReference>
<name>A0A6B8W5S4_9CORY</name>
<dbReference type="InterPro" id="IPR021632">
    <property type="entry name" value="DUF3239"/>
</dbReference>
<keyword evidence="1" id="KW-0812">Transmembrane</keyword>